<evidence type="ECO:0000313" key="4">
    <source>
        <dbReference type="Proteomes" id="UP000184287"/>
    </source>
</evidence>
<feature type="domain" description="Peptidase M56" evidence="2">
    <location>
        <begin position="140"/>
        <end position="253"/>
    </location>
</feature>
<organism evidence="3 4">
    <name type="scientific">Pedobacter caeni</name>
    <dbReference type="NCBI Taxonomy" id="288992"/>
    <lineage>
        <taxon>Bacteria</taxon>
        <taxon>Pseudomonadati</taxon>
        <taxon>Bacteroidota</taxon>
        <taxon>Sphingobacteriia</taxon>
        <taxon>Sphingobacteriales</taxon>
        <taxon>Sphingobacteriaceae</taxon>
        <taxon>Pedobacter</taxon>
    </lineage>
</organism>
<feature type="transmembrane region" description="Helical" evidence="1">
    <location>
        <begin position="263"/>
        <end position="283"/>
    </location>
</feature>
<evidence type="ECO:0000313" key="3">
    <source>
        <dbReference type="EMBL" id="SHG13567.1"/>
    </source>
</evidence>
<dbReference type="EMBL" id="FQUQ01000004">
    <property type="protein sequence ID" value="SHG13567.1"/>
    <property type="molecule type" value="Genomic_DNA"/>
</dbReference>
<dbReference type="Pfam" id="PF05569">
    <property type="entry name" value="Peptidase_M56"/>
    <property type="match status" value="1"/>
</dbReference>
<dbReference type="PANTHER" id="PTHR34978:SF3">
    <property type="entry name" value="SLR0241 PROTEIN"/>
    <property type="match status" value="1"/>
</dbReference>
<protein>
    <submittedName>
        <fullName evidence="3">BlaR1 peptidase M56</fullName>
    </submittedName>
</protein>
<keyword evidence="1" id="KW-0812">Transmembrane</keyword>
<proteinExistence type="predicted"/>
<feature type="transmembrane region" description="Helical" evidence="1">
    <location>
        <begin position="6"/>
        <end position="25"/>
    </location>
</feature>
<evidence type="ECO:0000256" key="1">
    <source>
        <dbReference type="SAM" id="Phobius"/>
    </source>
</evidence>
<sequence>MPEFFVFLMKVNAALILFCLAYYLILRKLTFYTLNRFFLLAGIVFSSLYPFVDPMVLFEKHEALLKPIESALPVIYVAVTDAGFDYWMLARFVFWTGVFLMSFRLLIRLYSLYQVHRQSVPGRVSEYEVRLLKGDISTFSFWQNIYLNPGLHQPKELDAVLEHEQVHVQEWHTIDILMAELTAVFYWFNPGVWYIRKAIKENIEFITDQQILKRGVDRKAYQYSMIHTLTAGNPSVLMNNFNITGIKRRIIMMNSRKSSGIQLIRYVFLLPVLLLLTTAFTLFKTDIKANLGFQDTLKRTTALPSSYEAEKPAVAFNKIVRNGNEGQTTAKTAGGTVLQKKVNKENPEAEATISTNEADTGARITKFKIRQIHTEEINGDGTPKVTRVMMVKRSGPATMQLTNTDSVKVLVIRGKNKETDPLQESFPGADPDMKIYIDEVEVPVERMKELNPLDIERVNVQKNDQYPNTKGIRIYTKTFKKLVSP</sequence>
<accession>A0A1M5HCA8</accession>
<keyword evidence="1" id="KW-0472">Membrane</keyword>
<dbReference type="CDD" id="cd07341">
    <property type="entry name" value="M56_BlaR1_MecR1_like"/>
    <property type="match status" value="1"/>
</dbReference>
<dbReference type="InterPro" id="IPR052173">
    <property type="entry name" value="Beta-lactam_resp_regulator"/>
</dbReference>
<keyword evidence="4" id="KW-1185">Reference proteome</keyword>
<reference evidence="4" key="1">
    <citation type="submission" date="2016-11" db="EMBL/GenBank/DDBJ databases">
        <authorList>
            <person name="Varghese N."/>
            <person name="Submissions S."/>
        </authorList>
    </citation>
    <scope>NUCLEOTIDE SEQUENCE [LARGE SCALE GENOMIC DNA]</scope>
    <source>
        <strain evidence="4">DSM 16990</strain>
    </source>
</reference>
<dbReference type="Proteomes" id="UP000184287">
    <property type="component" value="Unassembled WGS sequence"/>
</dbReference>
<keyword evidence="1" id="KW-1133">Transmembrane helix</keyword>
<evidence type="ECO:0000259" key="2">
    <source>
        <dbReference type="Pfam" id="PF05569"/>
    </source>
</evidence>
<dbReference type="OrthoDB" id="649093at2"/>
<dbReference type="PANTHER" id="PTHR34978">
    <property type="entry name" value="POSSIBLE SENSOR-TRANSDUCER PROTEIN BLAR"/>
    <property type="match status" value="1"/>
</dbReference>
<gene>
    <name evidence="3" type="ORF">SAMN04488522_104602</name>
</gene>
<dbReference type="AlphaFoldDB" id="A0A1M5HCA8"/>
<dbReference type="STRING" id="288992.SAMN04488522_104602"/>
<dbReference type="InterPro" id="IPR008756">
    <property type="entry name" value="Peptidase_M56"/>
</dbReference>
<dbReference type="RefSeq" id="WP_073233273.1">
    <property type="nucleotide sequence ID" value="NZ_FQUQ01000004.1"/>
</dbReference>
<name>A0A1M5HCA8_9SPHI</name>
<feature type="transmembrane region" description="Helical" evidence="1">
    <location>
        <begin position="86"/>
        <end position="107"/>
    </location>
</feature>
<feature type="transmembrane region" description="Helical" evidence="1">
    <location>
        <begin position="37"/>
        <end position="57"/>
    </location>
</feature>